<name>A0AAW0XV15_CHEQU</name>
<dbReference type="AlphaFoldDB" id="A0AAW0XV15"/>
<accession>A0AAW0XV15</accession>
<dbReference type="PANTHER" id="PTHR48439:SF1">
    <property type="entry name" value="HEMIMETHYLATED DNA-BINDING DOMAIN-CONTAINING PROTEIN"/>
    <property type="match status" value="1"/>
</dbReference>
<feature type="transmembrane region" description="Helical" evidence="1">
    <location>
        <begin position="12"/>
        <end position="28"/>
    </location>
</feature>
<dbReference type="PANTHER" id="PTHR48439">
    <property type="entry name" value="HEMIMETHYLATED DNA-BINDING DOMAIN-CONTAINING PROTEIN"/>
    <property type="match status" value="1"/>
</dbReference>
<keyword evidence="1" id="KW-0472">Membrane</keyword>
<dbReference type="EMBL" id="JARKIK010000022">
    <property type="protein sequence ID" value="KAK8744309.1"/>
    <property type="molecule type" value="Genomic_DNA"/>
</dbReference>
<dbReference type="InterPro" id="IPR036623">
    <property type="entry name" value="Hemimethylated_DNA-bd_sf"/>
</dbReference>
<feature type="non-terminal residue" evidence="3">
    <location>
        <position position="202"/>
    </location>
</feature>
<keyword evidence="1" id="KW-1133">Transmembrane helix</keyword>
<sequence>MRTAMPMSGRDAVVLCVLVCCVPVQYWLTQHSSLTTDQRATELYRLVKQIHIVAQKWLTTASWRMWLIGVQQKYMANDYSHWYNLDDDDPLGECPAVEVWNFRSPDGSFGMSPKPRSIRPQGLKWRIGQVVKHSLFGYKAVIIGWDPKSKAPEEWIQKIHQDNKNWREQPNYALLVDTGDREMAQITYVPQENISPIINYEV</sequence>
<dbReference type="Pfam" id="PF08755">
    <property type="entry name" value="YccV-like"/>
    <property type="match status" value="1"/>
</dbReference>
<evidence type="ECO:0000259" key="2">
    <source>
        <dbReference type="SMART" id="SM00992"/>
    </source>
</evidence>
<organism evidence="3 4">
    <name type="scientific">Cherax quadricarinatus</name>
    <name type="common">Australian red claw crayfish</name>
    <dbReference type="NCBI Taxonomy" id="27406"/>
    <lineage>
        <taxon>Eukaryota</taxon>
        <taxon>Metazoa</taxon>
        <taxon>Ecdysozoa</taxon>
        <taxon>Arthropoda</taxon>
        <taxon>Crustacea</taxon>
        <taxon>Multicrustacea</taxon>
        <taxon>Malacostraca</taxon>
        <taxon>Eumalacostraca</taxon>
        <taxon>Eucarida</taxon>
        <taxon>Decapoda</taxon>
        <taxon>Pleocyemata</taxon>
        <taxon>Astacidea</taxon>
        <taxon>Parastacoidea</taxon>
        <taxon>Parastacidae</taxon>
        <taxon>Cherax</taxon>
    </lineage>
</organism>
<reference evidence="3 4" key="1">
    <citation type="journal article" date="2024" name="BMC Genomics">
        <title>Genome assembly of redclaw crayfish (Cherax quadricarinatus) provides insights into its immune adaptation and hypoxia tolerance.</title>
        <authorList>
            <person name="Liu Z."/>
            <person name="Zheng J."/>
            <person name="Li H."/>
            <person name="Fang K."/>
            <person name="Wang S."/>
            <person name="He J."/>
            <person name="Zhou D."/>
            <person name="Weng S."/>
            <person name="Chi M."/>
            <person name="Gu Z."/>
            <person name="He J."/>
            <person name="Li F."/>
            <person name="Wang M."/>
        </authorList>
    </citation>
    <scope>NUCLEOTIDE SEQUENCE [LARGE SCALE GENOMIC DNA]</scope>
    <source>
        <strain evidence="3">ZL_2023a</strain>
    </source>
</reference>
<dbReference type="SMART" id="SM00992">
    <property type="entry name" value="YccV-like"/>
    <property type="match status" value="1"/>
</dbReference>
<comment type="caution">
    <text evidence="3">The sequence shown here is derived from an EMBL/GenBank/DDBJ whole genome shotgun (WGS) entry which is preliminary data.</text>
</comment>
<evidence type="ECO:0000313" key="4">
    <source>
        <dbReference type="Proteomes" id="UP001445076"/>
    </source>
</evidence>
<evidence type="ECO:0000313" key="3">
    <source>
        <dbReference type="EMBL" id="KAK8744309.1"/>
    </source>
</evidence>
<dbReference type="Proteomes" id="UP001445076">
    <property type="component" value="Unassembled WGS sequence"/>
</dbReference>
<dbReference type="GO" id="GO:0003677">
    <property type="term" value="F:DNA binding"/>
    <property type="evidence" value="ECO:0007669"/>
    <property type="project" value="InterPro"/>
</dbReference>
<proteinExistence type="predicted"/>
<dbReference type="InterPro" id="IPR053189">
    <property type="entry name" value="Clp_protease_adapter_ClpF"/>
</dbReference>
<dbReference type="Gene3D" id="2.30.30.390">
    <property type="entry name" value="Hemimethylated DNA-binding domain"/>
    <property type="match status" value="1"/>
</dbReference>
<dbReference type="NCBIfam" id="TIGR02097">
    <property type="entry name" value="yccV"/>
    <property type="match status" value="1"/>
</dbReference>
<keyword evidence="1" id="KW-0812">Transmembrane</keyword>
<dbReference type="SUPFAM" id="SSF141255">
    <property type="entry name" value="YccV-like"/>
    <property type="match status" value="1"/>
</dbReference>
<protein>
    <recommendedName>
        <fullName evidence="2">Hemimethylated DNA-binding domain-containing protein</fullName>
    </recommendedName>
</protein>
<gene>
    <name evidence="3" type="ORF">OTU49_000730</name>
</gene>
<evidence type="ECO:0000256" key="1">
    <source>
        <dbReference type="SAM" id="Phobius"/>
    </source>
</evidence>
<dbReference type="InterPro" id="IPR011722">
    <property type="entry name" value="Hemimethylated_DNA-bd_dom"/>
</dbReference>
<feature type="domain" description="Hemimethylated DNA-binding" evidence="2">
    <location>
        <begin position="122"/>
        <end position="199"/>
    </location>
</feature>
<keyword evidence="4" id="KW-1185">Reference proteome</keyword>